<proteinExistence type="predicted"/>
<accession>A0A1W1UY28</accession>
<dbReference type="Gene3D" id="1.10.10.10">
    <property type="entry name" value="Winged helix-like DNA-binding domain superfamily/Winged helix DNA-binding domain"/>
    <property type="match status" value="1"/>
</dbReference>
<evidence type="ECO:0000313" key="2">
    <source>
        <dbReference type="Proteomes" id="UP000192582"/>
    </source>
</evidence>
<dbReference type="SUPFAM" id="SSF46785">
    <property type="entry name" value="Winged helix' DNA-binding domain"/>
    <property type="match status" value="1"/>
</dbReference>
<gene>
    <name evidence="1" type="ORF">SAMN00790413_03648</name>
</gene>
<dbReference type="EMBL" id="FWWU01000008">
    <property type="protein sequence ID" value="SMB86025.1"/>
    <property type="molecule type" value="Genomic_DNA"/>
</dbReference>
<protein>
    <submittedName>
        <fullName evidence="1">Uncharacterized protein</fullName>
    </submittedName>
</protein>
<evidence type="ECO:0000313" key="1">
    <source>
        <dbReference type="EMBL" id="SMB86025.1"/>
    </source>
</evidence>
<keyword evidence="2" id="KW-1185">Reference proteome</keyword>
<dbReference type="InterPro" id="IPR036388">
    <property type="entry name" value="WH-like_DNA-bd_sf"/>
</dbReference>
<dbReference type="RefSeq" id="WP_084047547.1">
    <property type="nucleotide sequence ID" value="NZ_FWWU01000008.1"/>
</dbReference>
<name>A0A1W1UY28_9DEIO</name>
<sequence>MTQPDSGSLTVQTAAAADALLDLRTARILAVFWQEARTVTEAARQLGQDPEELRYRVRRLTALGLLQHTETQARKGRPMKRYRVVAQAYFVPFEVTRHETLEAYLAQIEGEAAAFVRRNLTWALQRNGEGWGLRLARGEDGEIHSKLALSPNEDWGMTESGPALLSFVYPALKLDLREAKAFQRDLLALFRQYAGKPGAQTYLCQMVLCPVNLP</sequence>
<dbReference type="OrthoDB" id="66712at2"/>
<reference evidence="1 2" key="1">
    <citation type="submission" date="2017-04" db="EMBL/GenBank/DDBJ databases">
        <authorList>
            <person name="Afonso C.L."/>
            <person name="Miller P.J."/>
            <person name="Scott M.A."/>
            <person name="Spackman E."/>
            <person name="Goraichik I."/>
            <person name="Dimitrov K.M."/>
            <person name="Suarez D.L."/>
            <person name="Swayne D.E."/>
        </authorList>
    </citation>
    <scope>NUCLEOTIDE SEQUENCE [LARGE SCALE GENOMIC DNA]</scope>
    <source>
        <strain evidence="1 2">KR-140</strain>
    </source>
</reference>
<dbReference type="Proteomes" id="UP000192582">
    <property type="component" value="Unassembled WGS sequence"/>
</dbReference>
<dbReference type="AlphaFoldDB" id="A0A1W1UY28"/>
<organism evidence="1 2">
    <name type="scientific">Deinococcus hopiensis KR-140</name>
    <dbReference type="NCBI Taxonomy" id="695939"/>
    <lineage>
        <taxon>Bacteria</taxon>
        <taxon>Thermotogati</taxon>
        <taxon>Deinococcota</taxon>
        <taxon>Deinococci</taxon>
        <taxon>Deinococcales</taxon>
        <taxon>Deinococcaceae</taxon>
        <taxon>Deinococcus</taxon>
    </lineage>
</organism>
<dbReference type="InterPro" id="IPR036390">
    <property type="entry name" value="WH_DNA-bd_sf"/>
</dbReference>